<sequence>MALTYVDALFHGRSARHALWEGGVVLTLGLAALALVGAIRPSRWLLILAGMVGVLLALALLASALLPGVAIESR</sequence>
<protein>
    <submittedName>
        <fullName evidence="2">Uncharacterized protein</fullName>
    </submittedName>
</protein>
<evidence type="ECO:0000313" key="2">
    <source>
        <dbReference type="EMBL" id="PWE18408.1"/>
    </source>
</evidence>
<dbReference type="AlphaFoldDB" id="A0A2U2BWL1"/>
<proteinExistence type="predicted"/>
<feature type="transmembrane region" description="Helical" evidence="1">
    <location>
        <begin position="45"/>
        <end position="71"/>
    </location>
</feature>
<evidence type="ECO:0000256" key="1">
    <source>
        <dbReference type="SAM" id="Phobius"/>
    </source>
</evidence>
<feature type="transmembrane region" description="Helical" evidence="1">
    <location>
        <begin position="18"/>
        <end position="39"/>
    </location>
</feature>
<evidence type="ECO:0000313" key="3">
    <source>
        <dbReference type="Proteomes" id="UP000245168"/>
    </source>
</evidence>
<keyword evidence="1" id="KW-0472">Membrane</keyword>
<organism evidence="2 3">
    <name type="scientific">Marinicauda salina</name>
    <dbReference type="NCBI Taxonomy" id="2135793"/>
    <lineage>
        <taxon>Bacteria</taxon>
        <taxon>Pseudomonadati</taxon>
        <taxon>Pseudomonadota</taxon>
        <taxon>Alphaproteobacteria</taxon>
        <taxon>Maricaulales</taxon>
        <taxon>Maricaulaceae</taxon>
        <taxon>Marinicauda</taxon>
    </lineage>
</organism>
<dbReference type="Proteomes" id="UP000245168">
    <property type="component" value="Unassembled WGS sequence"/>
</dbReference>
<keyword evidence="3" id="KW-1185">Reference proteome</keyword>
<reference evidence="3" key="1">
    <citation type="submission" date="2018-05" db="EMBL/GenBank/DDBJ databases">
        <authorList>
            <person name="Liu B.-T."/>
        </authorList>
    </citation>
    <scope>NUCLEOTIDE SEQUENCE [LARGE SCALE GENOMIC DNA]</scope>
    <source>
        <strain evidence="3">WD6-1</strain>
    </source>
</reference>
<accession>A0A2U2BWL1</accession>
<comment type="caution">
    <text evidence="2">The sequence shown here is derived from an EMBL/GenBank/DDBJ whole genome shotgun (WGS) entry which is preliminary data.</text>
</comment>
<name>A0A2U2BWL1_9PROT</name>
<dbReference type="EMBL" id="QEXV01000001">
    <property type="protein sequence ID" value="PWE18408.1"/>
    <property type="molecule type" value="Genomic_DNA"/>
</dbReference>
<keyword evidence="1" id="KW-0812">Transmembrane</keyword>
<keyword evidence="1" id="KW-1133">Transmembrane helix</keyword>
<gene>
    <name evidence="2" type="ORF">DDZ18_02035</name>
</gene>